<dbReference type="Pfam" id="PF11298">
    <property type="entry name" value="DUF3099"/>
    <property type="match status" value="1"/>
</dbReference>
<evidence type="ECO:0000256" key="2">
    <source>
        <dbReference type="SAM" id="Phobius"/>
    </source>
</evidence>
<dbReference type="InterPro" id="IPR021449">
    <property type="entry name" value="DUF3099"/>
</dbReference>
<reference evidence="3" key="1">
    <citation type="submission" date="2021-01" db="EMBL/GenBank/DDBJ databases">
        <title>Whole genome shotgun sequence of Sphaerisporangium rufum NBRC 109079.</title>
        <authorList>
            <person name="Komaki H."/>
            <person name="Tamura T."/>
        </authorList>
    </citation>
    <scope>NUCLEOTIDE SEQUENCE</scope>
    <source>
        <strain evidence="3">NBRC 109079</strain>
    </source>
</reference>
<dbReference type="AlphaFoldDB" id="A0A919R3T4"/>
<evidence type="ECO:0000313" key="4">
    <source>
        <dbReference type="Proteomes" id="UP000655287"/>
    </source>
</evidence>
<sequence>MGQVKVWHRRTVVHQVTDARPSLSADIGRREKIYFVQMSIRLVCLVLAVVLSVPWPVRALLVAGAIFLPYFAVIGANQPSRDAPSPFAGESPNQSEIPRHRREIGS</sequence>
<gene>
    <name evidence="3" type="ORF">Sru01_41610</name>
</gene>
<dbReference type="Proteomes" id="UP000655287">
    <property type="component" value="Unassembled WGS sequence"/>
</dbReference>
<comment type="caution">
    <text evidence="3">The sequence shown here is derived from an EMBL/GenBank/DDBJ whole genome shotgun (WGS) entry which is preliminary data.</text>
</comment>
<name>A0A919R3T4_9ACTN</name>
<organism evidence="3 4">
    <name type="scientific">Sphaerisporangium rufum</name>
    <dbReference type="NCBI Taxonomy" id="1381558"/>
    <lineage>
        <taxon>Bacteria</taxon>
        <taxon>Bacillati</taxon>
        <taxon>Actinomycetota</taxon>
        <taxon>Actinomycetes</taxon>
        <taxon>Streptosporangiales</taxon>
        <taxon>Streptosporangiaceae</taxon>
        <taxon>Sphaerisporangium</taxon>
    </lineage>
</organism>
<proteinExistence type="predicted"/>
<dbReference type="EMBL" id="BOOU01000055">
    <property type="protein sequence ID" value="GII79179.1"/>
    <property type="molecule type" value="Genomic_DNA"/>
</dbReference>
<accession>A0A919R3T4</accession>
<keyword evidence="2" id="KW-0472">Membrane</keyword>
<evidence type="ECO:0000313" key="3">
    <source>
        <dbReference type="EMBL" id="GII79179.1"/>
    </source>
</evidence>
<evidence type="ECO:0008006" key="5">
    <source>
        <dbReference type="Google" id="ProtNLM"/>
    </source>
</evidence>
<protein>
    <recommendedName>
        <fullName evidence="5">DUF3099 domain-containing protein</fullName>
    </recommendedName>
</protein>
<keyword evidence="4" id="KW-1185">Reference proteome</keyword>
<evidence type="ECO:0000256" key="1">
    <source>
        <dbReference type="SAM" id="MobiDB-lite"/>
    </source>
</evidence>
<feature type="region of interest" description="Disordered" evidence="1">
    <location>
        <begin position="82"/>
        <end position="106"/>
    </location>
</feature>
<keyword evidence="2" id="KW-0812">Transmembrane</keyword>
<feature type="transmembrane region" description="Helical" evidence="2">
    <location>
        <begin position="59"/>
        <end position="76"/>
    </location>
</feature>
<feature type="transmembrane region" description="Helical" evidence="2">
    <location>
        <begin position="33"/>
        <end position="53"/>
    </location>
</feature>
<keyword evidence="2" id="KW-1133">Transmembrane helix</keyword>